<evidence type="ECO:0000313" key="9">
    <source>
        <dbReference type="Proteomes" id="UP001150924"/>
    </source>
</evidence>
<proteinExistence type="inferred from homology"/>
<evidence type="ECO:0000313" key="8">
    <source>
        <dbReference type="EMBL" id="MCY1013896.1"/>
    </source>
</evidence>
<keyword evidence="3" id="KW-0479">Metal-binding</keyword>
<dbReference type="AlphaFoldDB" id="A0A9X3F9J5"/>
<sequence>MPGPAGYPLVGALPTILREGVFEYVERCWRDYGDFFQIPTAGRSRIIFTAHPDAIERILHTRVDNYYKGKGYDPLRPLLGNGLITSTGDFWVRQRKLTQPAFHMDNLRRMVPVMARCVEDMLGEWEARRRRGAVLDLHAESMHLAQRIVGFTLFGMDLSDREAASSRAVTESLEIAGQRMNRGALTLPLSVPTPANLRFRRALRTLDEIVYDIIGHARKAGPEAQPTLLRLLMEARDDGPGDGMSDQQLRDEIVTHYVAGHETTALILTWTFWFLGQHPDVYAKVREEIAGLGLTGAPAIEDLDRLTYTRMVFDEVMRLRPPVWAQTRTTREDDVLMARRIPADSFVMFSAYFCHHHPAFWDEPSEFRPERFTPERVRARHRYAHIPFSAGPRVHRQALRALRAEHRAGADPDAIPNRRAAGAGRGDPADRDGAPRSPDIRALARPRPLIARAGAPAGRTGNRWFATAPCAATHRTRLRLSGASRARGTLV</sequence>
<name>A0A9X3F9J5_9BACT</name>
<evidence type="ECO:0000256" key="3">
    <source>
        <dbReference type="ARBA" id="ARBA00022723"/>
    </source>
</evidence>
<keyword evidence="6" id="KW-0503">Monooxygenase</keyword>
<dbReference type="GO" id="GO:0005506">
    <property type="term" value="F:iron ion binding"/>
    <property type="evidence" value="ECO:0007669"/>
    <property type="project" value="InterPro"/>
</dbReference>
<dbReference type="GO" id="GO:0016705">
    <property type="term" value="F:oxidoreductase activity, acting on paired donors, with incorporation or reduction of molecular oxygen"/>
    <property type="evidence" value="ECO:0007669"/>
    <property type="project" value="InterPro"/>
</dbReference>
<comment type="similarity">
    <text evidence="1">Belongs to the cytochrome P450 family.</text>
</comment>
<evidence type="ECO:0000256" key="6">
    <source>
        <dbReference type="ARBA" id="ARBA00023033"/>
    </source>
</evidence>
<evidence type="ECO:0000256" key="1">
    <source>
        <dbReference type="ARBA" id="ARBA00010617"/>
    </source>
</evidence>
<dbReference type="InterPro" id="IPR002401">
    <property type="entry name" value="Cyt_P450_E_grp-I"/>
</dbReference>
<keyword evidence="4" id="KW-0560">Oxidoreductase</keyword>
<dbReference type="GO" id="GO:0020037">
    <property type="term" value="F:heme binding"/>
    <property type="evidence" value="ECO:0007669"/>
    <property type="project" value="InterPro"/>
</dbReference>
<keyword evidence="2" id="KW-0349">Heme</keyword>
<comment type="caution">
    <text evidence="8">The sequence shown here is derived from an EMBL/GenBank/DDBJ whole genome shotgun (WGS) entry which is preliminary data.</text>
</comment>
<dbReference type="InterPro" id="IPR001128">
    <property type="entry name" value="Cyt_P450"/>
</dbReference>
<dbReference type="EMBL" id="JAPNKE010000002">
    <property type="protein sequence ID" value="MCY1013896.1"/>
    <property type="molecule type" value="Genomic_DNA"/>
</dbReference>
<dbReference type="PANTHER" id="PTHR24291:SF50">
    <property type="entry name" value="BIFUNCTIONAL ALBAFLAVENONE MONOOXYGENASE_TERPENE SYNTHASE"/>
    <property type="match status" value="1"/>
</dbReference>
<dbReference type="Pfam" id="PF00067">
    <property type="entry name" value="p450"/>
    <property type="match status" value="1"/>
</dbReference>
<evidence type="ECO:0000256" key="7">
    <source>
        <dbReference type="SAM" id="MobiDB-lite"/>
    </source>
</evidence>
<evidence type="ECO:0000256" key="4">
    <source>
        <dbReference type="ARBA" id="ARBA00023002"/>
    </source>
</evidence>
<dbReference type="GO" id="GO:0004497">
    <property type="term" value="F:monooxygenase activity"/>
    <property type="evidence" value="ECO:0007669"/>
    <property type="project" value="UniProtKB-KW"/>
</dbReference>
<dbReference type="Gene3D" id="1.10.630.10">
    <property type="entry name" value="Cytochrome P450"/>
    <property type="match status" value="1"/>
</dbReference>
<reference evidence="8" key="1">
    <citation type="submission" date="2022-11" db="EMBL/GenBank/DDBJ databases">
        <title>Minimal conservation of predation-associated metabolite biosynthetic gene clusters underscores biosynthetic potential of Myxococcota including descriptions for ten novel species: Archangium lansinium sp. nov., Myxococcus landrumus sp. nov., Nannocystis bai.</title>
        <authorList>
            <person name="Ahearne A."/>
            <person name="Stevens C."/>
            <person name="Phillips K."/>
        </authorList>
    </citation>
    <scope>NUCLEOTIDE SEQUENCE</scope>
    <source>
        <strain evidence="8">Na p29</strain>
    </source>
</reference>
<keyword evidence="9" id="KW-1185">Reference proteome</keyword>
<keyword evidence="5" id="KW-0408">Iron</keyword>
<dbReference type="InterPro" id="IPR036396">
    <property type="entry name" value="Cyt_P450_sf"/>
</dbReference>
<feature type="compositionally biased region" description="Low complexity" evidence="7">
    <location>
        <begin position="440"/>
        <end position="459"/>
    </location>
</feature>
<organism evidence="8 9">
    <name type="scientific">Nannocystis pusilla</name>
    <dbReference type="NCBI Taxonomy" id="889268"/>
    <lineage>
        <taxon>Bacteria</taxon>
        <taxon>Pseudomonadati</taxon>
        <taxon>Myxococcota</taxon>
        <taxon>Polyangia</taxon>
        <taxon>Nannocystales</taxon>
        <taxon>Nannocystaceae</taxon>
        <taxon>Nannocystis</taxon>
    </lineage>
</organism>
<dbReference type="PANTHER" id="PTHR24291">
    <property type="entry name" value="CYTOCHROME P450 FAMILY 4"/>
    <property type="match status" value="1"/>
</dbReference>
<evidence type="ECO:0000256" key="2">
    <source>
        <dbReference type="ARBA" id="ARBA00022617"/>
    </source>
</evidence>
<dbReference type="Proteomes" id="UP001150924">
    <property type="component" value="Unassembled WGS sequence"/>
</dbReference>
<accession>A0A9X3F9J5</accession>
<protein>
    <submittedName>
        <fullName evidence="8">Cytochrome P450</fullName>
    </submittedName>
</protein>
<dbReference type="SUPFAM" id="SSF48264">
    <property type="entry name" value="Cytochrome P450"/>
    <property type="match status" value="1"/>
</dbReference>
<feature type="region of interest" description="Disordered" evidence="7">
    <location>
        <begin position="406"/>
        <end position="462"/>
    </location>
</feature>
<evidence type="ECO:0000256" key="5">
    <source>
        <dbReference type="ARBA" id="ARBA00023004"/>
    </source>
</evidence>
<dbReference type="PRINTS" id="PR00385">
    <property type="entry name" value="P450"/>
</dbReference>
<dbReference type="InterPro" id="IPR050196">
    <property type="entry name" value="Cytochrome_P450_Monoox"/>
</dbReference>
<gene>
    <name evidence="8" type="ORF">OV079_51900</name>
</gene>
<dbReference type="PRINTS" id="PR00463">
    <property type="entry name" value="EP450I"/>
</dbReference>